<evidence type="ECO:0000256" key="2">
    <source>
        <dbReference type="ARBA" id="ARBA00022723"/>
    </source>
</evidence>
<dbReference type="PROSITE" id="PS00018">
    <property type="entry name" value="EF_HAND_1"/>
    <property type="match status" value="1"/>
</dbReference>
<dbReference type="SMART" id="SM01394">
    <property type="entry name" value="S_100"/>
    <property type="match status" value="1"/>
</dbReference>
<evidence type="ECO:0000256" key="4">
    <source>
        <dbReference type="ARBA" id="ARBA00022837"/>
    </source>
</evidence>
<dbReference type="PANTHER" id="PTHR11639">
    <property type="entry name" value="S100 CALCIUM-BINDING PROTEIN"/>
    <property type="match status" value="1"/>
</dbReference>
<dbReference type="CDD" id="cd00213">
    <property type="entry name" value="S-100"/>
    <property type="match status" value="1"/>
</dbReference>
<keyword evidence="8" id="KW-1185">Reference proteome</keyword>
<dbReference type="GeneTree" id="ENSGT00940000166691"/>
<dbReference type="InterPro" id="IPR002048">
    <property type="entry name" value="EF_hand_dom"/>
</dbReference>
<dbReference type="PANTHER" id="PTHR11639:SF119">
    <property type="entry name" value="PROTEIN S100"/>
    <property type="match status" value="1"/>
</dbReference>
<reference evidence="7" key="2">
    <citation type="submission" date="2025-09" db="UniProtKB">
        <authorList>
            <consortium name="Ensembl"/>
        </authorList>
    </citation>
    <scope>IDENTIFICATION</scope>
</reference>
<evidence type="ECO:0000256" key="3">
    <source>
        <dbReference type="ARBA" id="ARBA00022737"/>
    </source>
</evidence>
<evidence type="ECO:0000256" key="1">
    <source>
        <dbReference type="ARBA" id="ARBA00007323"/>
    </source>
</evidence>
<accession>A0A8C5Q115</accession>
<reference evidence="7" key="1">
    <citation type="submission" date="2025-08" db="UniProtKB">
        <authorList>
            <consortium name="Ensembl"/>
        </authorList>
    </citation>
    <scope>IDENTIFICATION</scope>
</reference>
<dbReference type="OrthoDB" id="9903855at2759"/>
<dbReference type="PROSITE" id="PS50222">
    <property type="entry name" value="EF_HAND_2"/>
    <property type="match status" value="1"/>
</dbReference>
<dbReference type="PROSITE" id="PS00303">
    <property type="entry name" value="S100_CABP"/>
    <property type="match status" value="1"/>
</dbReference>
<dbReference type="SUPFAM" id="SSF47473">
    <property type="entry name" value="EF-hand"/>
    <property type="match status" value="1"/>
</dbReference>
<dbReference type="InterPro" id="IPR013787">
    <property type="entry name" value="S100_Ca-bd_sub"/>
</dbReference>
<dbReference type="AlphaFoldDB" id="A0A8C5Q115"/>
<evidence type="ECO:0000313" key="7">
    <source>
        <dbReference type="Ensembl" id="ENSLLEP00000030966.1"/>
    </source>
</evidence>
<proteinExistence type="inferred from homology"/>
<feature type="domain" description="EF-hand" evidence="6">
    <location>
        <begin position="68"/>
        <end position="103"/>
    </location>
</feature>
<dbReference type="GO" id="GO:0046914">
    <property type="term" value="F:transition metal ion binding"/>
    <property type="evidence" value="ECO:0007669"/>
    <property type="project" value="InterPro"/>
</dbReference>
<dbReference type="Proteomes" id="UP000694569">
    <property type="component" value="Unplaced"/>
</dbReference>
<organism evidence="7 8">
    <name type="scientific">Leptobrachium leishanense</name>
    <name type="common">Leishan spiny toad</name>
    <dbReference type="NCBI Taxonomy" id="445787"/>
    <lineage>
        <taxon>Eukaryota</taxon>
        <taxon>Metazoa</taxon>
        <taxon>Chordata</taxon>
        <taxon>Craniata</taxon>
        <taxon>Vertebrata</taxon>
        <taxon>Euteleostomi</taxon>
        <taxon>Amphibia</taxon>
        <taxon>Batrachia</taxon>
        <taxon>Anura</taxon>
        <taxon>Pelobatoidea</taxon>
        <taxon>Megophryidae</taxon>
        <taxon>Leptobrachium</taxon>
    </lineage>
</organism>
<dbReference type="SMART" id="SM00054">
    <property type="entry name" value="EFh"/>
    <property type="match status" value="1"/>
</dbReference>
<sequence>MKKGYRSIPTLFTGFQKHVMSGVQKAMILLMEAYFKYTRREGKKYTLTKGELKELLQKELGDFIANSKDPKVIDKIMNDLDSNKDGQVDFTEYVALLGAVTITCRDFFNGTKAN</sequence>
<name>A0A8C5Q115_9ANUR</name>
<dbReference type="InterPro" id="IPR011992">
    <property type="entry name" value="EF-hand-dom_pair"/>
</dbReference>
<dbReference type="Pfam" id="PF01023">
    <property type="entry name" value="S_100"/>
    <property type="match status" value="1"/>
</dbReference>
<dbReference type="GO" id="GO:0005509">
    <property type="term" value="F:calcium ion binding"/>
    <property type="evidence" value="ECO:0007669"/>
    <property type="project" value="InterPro"/>
</dbReference>
<keyword evidence="4 5" id="KW-0106">Calcium</keyword>
<keyword evidence="3" id="KW-0677">Repeat</keyword>
<dbReference type="Gene3D" id="1.10.238.10">
    <property type="entry name" value="EF-hand"/>
    <property type="match status" value="1"/>
</dbReference>
<dbReference type="InterPro" id="IPR001751">
    <property type="entry name" value="S100/CaBP7/8-like_CS"/>
</dbReference>
<protein>
    <recommendedName>
        <fullName evidence="5">Protein S100</fullName>
    </recommendedName>
    <alternativeName>
        <fullName evidence="5">S100 calcium-binding protein</fullName>
    </alternativeName>
</protein>
<dbReference type="GO" id="GO:0005737">
    <property type="term" value="C:cytoplasm"/>
    <property type="evidence" value="ECO:0007669"/>
    <property type="project" value="TreeGrafter"/>
</dbReference>
<evidence type="ECO:0000259" key="6">
    <source>
        <dbReference type="PROSITE" id="PS50222"/>
    </source>
</evidence>
<evidence type="ECO:0000256" key="5">
    <source>
        <dbReference type="RuleBase" id="RU361184"/>
    </source>
</evidence>
<evidence type="ECO:0000313" key="8">
    <source>
        <dbReference type="Proteomes" id="UP000694569"/>
    </source>
</evidence>
<dbReference type="Ensembl" id="ENSLLET00000032154.1">
    <property type="protein sequence ID" value="ENSLLEP00000030966.1"/>
    <property type="gene ID" value="ENSLLEG00000019606.1"/>
</dbReference>
<dbReference type="FunFam" id="1.10.238.10:FF:000044">
    <property type="entry name" value="Protein S100"/>
    <property type="match status" value="1"/>
</dbReference>
<comment type="similarity">
    <text evidence="1 5">Belongs to the S-100 family.</text>
</comment>
<dbReference type="GO" id="GO:0048306">
    <property type="term" value="F:calcium-dependent protein binding"/>
    <property type="evidence" value="ECO:0007669"/>
    <property type="project" value="TreeGrafter"/>
</dbReference>
<dbReference type="InterPro" id="IPR018247">
    <property type="entry name" value="EF_Hand_1_Ca_BS"/>
</dbReference>
<dbReference type="InterPro" id="IPR034325">
    <property type="entry name" value="S-100_dom"/>
</dbReference>
<keyword evidence="2 5" id="KW-0479">Metal-binding</keyword>